<evidence type="ECO:0000313" key="1">
    <source>
        <dbReference type="EMBL" id="KKN36136.1"/>
    </source>
</evidence>
<accession>A0A0F9SGN7</accession>
<dbReference type="AlphaFoldDB" id="A0A0F9SGN7"/>
<reference evidence="1" key="1">
    <citation type="journal article" date="2015" name="Nature">
        <title>Complex archaea that bridge the gap between prokaryotes and eukaryotes.</title>
        <authorList>
            <person name="Spang A."/>
            <person name="Saw J.H."/>
            <person name="Jorgensen S.L."/>
            <person name="Zaremba-Niedzwiedzka K."/>
            <person name="Martijn J."/>
            <person name="Lind A.E."/>
            <person name="van Eijk R."/>
            <person name="Schleper C."/>
            <person name="Guy L."/>
            <person name="Ettema T.J."/>
        </authorList>
    </citation>
    <scope>NUCLEOTIDE SEQUENCE</scope>
</reference>
<name>A0A0F9SGN7_9ZZZZ</name>
<gene>
    <name evidence="1" type="ORF">LCGC14_0776800</name>
</gene>
<comment type="caution">
    <text evidence="1">The sequence shown here is derived from an EMBL/GenBank/DDBJ whole genome shotgun (WGS) entry which is preliminary data.</text>
</comment>
<organism evidence="1">
    <name type="scientific">marine sediment metagenome</name>
    <dbReference type="NCBI Taxonomy" id="412755"/>
    <lineage>
        <taxon>unclassified sequences</taxon>
        <taxon>metagenomes</taxon>
        <taxon>ecological metagenomes</taxon>
    </lineage>
</organism>
<protein>
    <submittedName>
        <fullName evidence="1">Uncharacterized protein</fullName>
    </submittedName>
</protein>
<dbReference type="EMBL" id="LAZR01001987">
    <property type="protein sequence ID" value="KKN36136.1"/>
    <property type="molecule type" value="Genomic_DNA"/>
</dbReference>
<sequence length="70" mass="8011">MSKPKKRKLNPRQRRFVKAYTDLELQEICKANGWEFKKGKMVDAETYAKGLGEAAAKLLKRAGEARTSLR</sequence>
<proteinExistence type="predicted"/>